<dbReference type="InterPro" id="IPR012675">
    <property type="entry name" value="Beta-grasp_dom_sf"/>
</dbReference>
<sequence>MAPNPAGSTTDLLTVTVRHFAAARSAAGADVEERSLPVGATVADLVLALGEGRPELARVLLRCSFLHDEVAVRDREDLLRPGSVLDVLPPFAGG</sequence>
<dbReference type="InterPro" id="IPR003749">
    <property type="entry name" value="ThiS/MoaD-like"/>
</dbReference>
<evidence type="ECO:0000313" key="2">
    <source>
        <dbReference type="Proteomes" id="UP001164965"/>
    </source>
</evidence>
<accession>A0ABY6NZ28</accession>
<dbReference type="Pfam" id="PF02597">
    <property type="entry name" value="ThiS"/>
    <property type="match status" value="1"/>
</dbReference>
<proteinExistence type="predicted"/>
<reference evidence="1" key="1">
    <citation type="submission" date="2022-10" db="EMBL/GenBank/DDBJ databases">
        <title>Rhodococcus sp.75.</title>
        <authorList>
            <person name="Sun M."/>
        </authorList>
    </citation>
    <scope>NUCLEOTIDE SEQUENCE</scope>
    <source>
        <strain evidence="1">75</strain>
    </source>
</reference>
<name>A0ABY6NZ28_9NOCA</name>
<dbReference type="RefSeq" id="WP_265382403.1">
    <property type="nucleotide sequence ID" value="NZ_CP110615.1"/>
</dbReference>
<dbReference type="Gene3D" id="3.10.20.30">
    <property type="match status" value="1"/>
</dbReference>
<dbReference type="Proteomes" id="UP001164965">
    <property type="component" value="Chromosome"/>
</dbReference>
<dbReference type="InterPro" id="IPR016155">
    <property type="entry name" value="Mopterin_synth/thiamin_S_b"/>
</dbReference>
<dbReference type="EMBL" id="CP110615">
    <property type="protein sequence ID" value="UZJ24296.1"/>
    <property type="molecule type" value="Genomic_DNA"/>
</dbReference>
<evidence type="ECO:0000313" key="1">
    <source>
        <dbReference type="EMBL" id="UZJ24296.1"/>
    </source>
</evidence>
<gene>
    <name evidence="1" type="ORF">RHODO2019_14205</name>
</gene>
<dbReference type="SUPFAM" id="SSF54285">
    <property type="entry name" value="MoaD/ThiS"/>
    <property type="match status" value="1"/>
</dbReference>
<organism evidence="1 2">
    <name type="scientific">Rhodococcus antarcticus</name>
    <dbReference type="NCBI Taxonomy" id="2987751"/>
    <lineage>
        <taxon>Bacteria</taxon>
        <taxon>Bacillati</taxon>
        <taxon>Actinomycetota</taxon>
        <taxon>Actinomycetes</taxon>
        <taxon>Mycobacteriales</taxon>
        <taxon>Nocardiaceae</taxon>
        <taxon>Rhodococcus</taxon>
    </lineage>
</organism>
<protein>
    <submittedName>
        <fullName evidence="1">MoaD/ThiS family protein</fullName>
    </submittedName>
</protein>
<keyword evidence="2" id="KW-1185">Reference proteome</keyword>